<organism evidence="1">
    <name type="scientific">Salmonella phage SalP219</name>
    <dbReference type="NCBI Taxonomy" id="3158864"/>
    <lineage>
        <taxon>Viruses</taxon>
        <taxon>Duplodnaviria</taxon>
        <taxon>Heunggongvirae</taxon>
        <taxon>Uroviricota</taxon>
        <taxon>Caudoviricetes</taxon>
        <taxon>Vequintavirinae</taxon>
        <taxon>Seunavirus</taxon>
    </lineage>
</organism>
<dbReference type="EMBL" id="PP595732">
    <property type="protein sequence ID" value="XBS49898.1"/>
    <property type="molecule type" value="Genomic_DNA"/>
</dbReference>
<evidence type="ECO:0000313" key="1">
    <source>
        <dbReference type="EMBL" id="XBS49898.1"/>
    </source>
</evidence>
<protein>
    <submittedName>
        <fullName evidence="1">Tail fiber protein</fullName>
    </submittedName>
</protein>
<accession>A0AAU7PI35</accession>
<sequence length="373" mass="39858">MAAPTVPIEIWAYGDIVLPNTHELNKARPIDDLWNKGWDLGEKPTVEEFNYVLNMLTAWAKYITGEQIPGLDSRFLRVNQNLADLADKAAARTNLDVWSKTESDTRYVNISGDTMTGALSVPRLNLQPSESDYAYITTTNPAADTTFFDFVVGDNIGNAPGTSSIDSMRFRFVPSGGSIFTMMELNAISGTAALCRVTGNIIASGSISGASVTATTANFTNTTVSGTLNAPTIQSTTIRTGTLTATGNVQGFNVVATSSLTTPYARVNGQCNVNSLVVNNNSATVGGRNVVRAINGATADGNGNVTLNLSGFVQQIRLGNRFATGVSESRFYAGHVMTGWAFGNKKELRGATYYTAPLQYLINGQWVTVSNLN</sequence>
<reference evidence="1" key="1">
    <citation type="submission" date="2024-04" db="EMBL/GenBank/DDBJ databases">
        <authorList>
            <person name="Jaglan A.B."/>
            <person name="Vashisth M."/>
            <person name="Anand T."/>
            <person name="Virmani N."/>
            <person name="Bera B."/>
            <person name="Vaid R."/>
        </authorList>
    </citation>
    <scope>NUCLEOTIDE SEQUENCE</scope>
</reference>
<name>A0AAU7PI35_9CAUD</name>
<proteinExistence type="predicted"/>